<dbReference type="InterPro" id="IPR050141">
    <property type="entry name" value="GCL_type2/YbdK_subfam"/>
</dbReference>
<protein>
    <submittedName>
        <fullName evidence="3">CBS domain-containing protein</fullName>
    </submittedName>
</protein>
<dbReference type="PANTHER" id="PTHR36510">
    <property type="entry name" value="GLUTAMATE--CYSTEINE LIGASE 2-RELATED"/>
    <property type="match status" value="1"/>
</dbReference>
<dbReference type="InterPro" id="IPR006336">
    <property type="entry name" value="GCS2"/>
</dbReference>
<organism evidence="3 4">
    <name type="scientific">Polaribacter marinivivus</name>
    <dbReference type="NCBI Taxonomy" id="1524260"/>
    <lineage>
        <taxon>Bacteria</taxon>
        <taxon>Pseudomonadati</taxon>
        <taxon>Bacteroidota</taxon>
        <taxon>Flavobacteriia</taxon>
        <taxon>Flavobacteriales</taxon>
        <taxon>Flavobacteriaceae</taxon>
    </lineage>
</organism>
<dbReference type="InterPro" id="IPR046342">
    <property type="entry name" value="CBS_dom_sf"/>
</dbReference>
<dbReference type="Pfam" id="PF00571">
    <property type="entry name" value="CBS"/>
    <property type="match status" value="2"/>
</dbReference>
<dbReference type="RefSeq" id="WP_377410231.1">
    <property type="nucleotide sequence ID" value="NZ_JBHSCY010000002.1"/>
</dbReference>
<dbReference type="InterPro" id="IPR014746">
    <property type="entry name" value="Gln_synth/guanido_kin_cat_dom"/>
</dbReference>
<dbReference type="SUPFAM" id="SSF55931">
    <property type="entry name" value="Glutamine synthetase/guanido kinase"/>
    <property type="match status" value="1"/>
</dbReference>
<proteinExistence type="predicted"/>
<keyword evidence="4" id="KW-1185">Reference proteome</keyword>
<dbReference type="InterPro" id="IPR000644">
    <property type="entry name" value="CBS_dom"/>
</dbReference>
<evidence type="ECO:0000256" key="1">
    <source>
        <dbReference type="PROSITE-ProRule" id="PRU00703"/>
    </source>
</evidence>
<dbReference type="EMBL" id="JBHSCY010000002">
    <property type="protein sequence ID" value="MFC4269236.1"/>
    <property type="molecule type" value="Genomic_DNA"/>
</dbReference>
<keyword evidence="1" id="KW-0129">CBS domain</keyword>
<dbReference type="Gene3D" id="3.10.580.10">
    <property type="entry name" value="CBS-domain"/>
    <property type="match status" value="1"/>
</dbReference>
<gene>
    <name evidence="3" type="ORF">ACFOWD_09990</name>
</gene>
<accession>A0ABV8RA50</accession>
<dbReference type="Gene3D" id="3.30.590.20">
    <property type="match status" value="1"/>
</dbReference>
<evidence type="ECO:0000259" key="2">
    <source>
        <dbReference type="PROSITE" id="PS51371"/>
    </source>
</evidence>
<dbReference type="SMART" id="SM00116">
    <property type="entry name" value="CBS"/>
    <property type="match status" value="2"/>
</dbReference>
<dbReference type="PANTHER" id="PTHR36510:SF3">
    <property type="entry name" value="CONSERVED PROTEIN"/>
    <property type="match status" value="1"/>
</dbReference>
<evidence type="ECO:0000313" key="3">
    <source>
        <dbReference type="EMBL" id="MFC4269236.1"/>
    </source>
</evidence>
<comment type="caution">
    <text evidence="3">The sequence shown here is derived from an EMBL/GenBank/DDBJ whole genome shotgun (WGS) entry which is preliminary data.</text>
</comment>
<dbReference type="SUPFAM" id="SSF54631">
    <property type="entry name" value="CBS-domain pair"/>
    <property type="match status" value="1"/>
</dbReference>
<name>A0ABV8RA50_9FLAO</name>
<sequence length="629" mass="72222">MGSQSVTAIKSQKDRKEFLSHLLNDIEAFNYMLVNNLFESGIQRIGAEQELCIVDEDFRPSTNALKILEKINDEHYTTELALFNLEINLDPQKLENNCFSELEKELLLLLEKGQKIAEETENNKIILTGILPTLRKKDLVFKNVTPYKRYKTINNVIKKIRGGDFKLHIQGVDELILKHNSILFEACNTSFQVHLQINPSEAIDKYNWSQAIAGPLLSVMTNSPLLLGRELWSETRIALFQQSIDLRNVSHFSREQKPRVSFGSDWVKDSILELFTDDISRYPPIVTSTFKENSLHAVKKGIMPKLMALNLHNGTLYKWNRLCYGVAKNVAHLRIENRYIPSGPSVKDEIANALLWVGVIQGMPKKYEDIWDKIPFEEAKGNFINASRTGINTYFNWFGKGISAKKLIKKTLLPIAKKGLLKSNIDPKEIDYYLDIIIKRLETSNTGSQWLIDNKRTLRKEFSKYETNAILTQQIYKNQQQNISVDEWKPIKAKGTTIKKKYDKVYKVMTSSLFVVHENDLLHLALKIMDWKDIHHLPVVNKNNMIVGIIDKQTVLSISDKDKTSLNKTVKKVMNTNYIKVTPETPYHKAKNILNDTDNSCLAVIENEKLVGLFTKTDLAKIEILKQSI</sequence>
<dbReference type="Proteomes" id="UP001595826">
    <property type="component" value="Unassembled WGS sequence"/>
</dbReference>
<reference evidence="4" key="1">
    <citation type="journal article" date="2019" name="Int. J. Syst. Evol. Microbiol.">
        <title>The Global Catalogue of Microorganisms (GCM) 10K type strain sequencing project: providing services to taxonomists for standard genome sequencing and annotation.</title>
        <authorList>
            <consortium name="The Broad Institute Genomics Platform"/>
            <consortium name="The Broad Institute Genome Sequencing Center for Infectious Disease"/>
            <person name="Wu L."/>
            <person name="Ma J."/>
        </authorList>
    </citation>
    <scope>NUCLEOTIDE SEQUENCE [LARGE SCALE GENOMIC DNA]</scope>
    <source>
        <strain evidence="4">CECT 8655</strain>
    </source>
</reference>
<dbReference type="PROSITE" id="PS51371">
    <property type="entry name" value="CBS"/>
    <property type="match status" value="2"/>
</dbReference>
<feature type="domain" description="CBS" evidence="2">
    <location>
        <begin position="574"/>
        <end position="629"/>
    </location>
</feature>
<dbReference type="Pfam" id="PF04107">
    <property type="entry name" value="GCS2"/>
    <property type="match status" value="1"/>
</dbReference>
<evidence type="ECO:0000313" key="4">
    <source>
        <dbReference type="Proteomes" id="UP001595826"/>
    </source>
</evidence>
<feature type="domain" description="CBS" evidence="2">
    <location>
        <begin position="509"/>
        <end position="565"/>
    </location>
</feature>